<accession>A0A6J5WDW3</accession>
<proteinExistence type="predicted"/>
<dbReference type="EMBL" id="CAEKKB010000002">
    <property type="protein sequence ID" value="CAB4299729.1"/>
    <property type="molecule type" value="Genomic_DNA"/>
</dbReference>
<evidence type="ECO:0000256" key="1">
    <source>
        <dbReference type="SAM" id="MobiDB-lite"/>
    </source>
</evidence>
<evidence type="ECO:0000313" key="2">
    <source>
        <dbReference type="EMBL" id="CAB4299729.1"/>
    </source>
</evidence>
<sequence>MPTRSRVTIGCEGETTVGAGWVEANVGVGDASELREVVRSRSRHGLGSGHGTGELLRLGLGAESGPE</sequence>
<name>A0A6J5WDW3_PRUAR</name>
<feature type="region of interest" description="Disordered" evidence="1">
    <location>
        <begin position="41"/>
        <end position="67"/>
    </location>
</feature>
<protein>
    <submittedName>
        <fullName evidence="2">Uncharacterized protein</fullName>
    </submittedName>
</protein>
<keyword evidence="3" id="KW-1185">Reference proteome</keyword>
<evidence type="ECO:0000313" key="3">
    <source>
        <dbReference type="Proteomes" id="UP000507245"/>
    </source>
</evidence>
<organism evidence="2 3">
    <name type="scientific">Prunus armeniaca</name>
    <name type="common">Apricot</name>
    <name type="synonym">Armeniaca vulgaris</name>
    <dbReference type="NCBI Taxonomy" id="36596"/>
    <lineage>
        <taxon>Eukaryota</taxon>
        <taxon>Viridiplantae</taxon>
        <taxon>Streptophyta</taxon>
        <taxon>Embryophyta</taxon>
        <taxon>Tracheophyta</taxon>
        <taxon>Spermatophyta</taxon>
        <taxon>Magnoliopsida</taxon>
        <taxon>eudicotyledons</taxon>
        <taxon>Gunneridae</taxon>
        <taxon>Pentapetalae</taxon>
        <taxon>rosids</taxon>
        <taxon>fabids</taxon>
        <taxon>Rosales</taxon>
        <taxon>Rosaceae</taxon>
        <taxon>Amygdaloideae</taxon>
        <taxon>Amygdaleae</taxon>
        <taxon>Prunus</taxon>
    </lineage>
</organism>
<dbReference type="Proteomes" id="UP000507245">
    <property type="component" value="Unassembled WGS sequence"/>
</dbReference>
<dbReference type="AlphaFoldDB" id="A0A6J5WDW3"/>
<gene>
    <name evidence="2" type="ORF">ORAREDHAP_LOCUS14370</name>
</gene>
<reference evidence="3" key="1">
    <citation type="journal article" date="2020" name="Genome Biol.">
        <title>Gamete binning: chromosome-level and haplotype-resolved genome assembly enabled by high-throughput single-cell sequencing of gamete genomes.</title>
        <authorList>
            <person name="Campoy J.A."/>
            <person name="Sun H."/>
            <person name="Goel M."/>
            <person name="Jiao W.-B."/>
            <person name="Folz-Donahue K."/>
            <person name="Wang N."/>
            <person name="Rubio M."/>
            <person name="Liu C."/>
            <person name="Kukat C."/>
            <person name="Ruiz D."/>
            <person name="Huettel B."/>
            <person name="Schneeberger K."/>
        </authorList>
    </citation>
    <scope>NUCLEOTIDE SEQUENCE [LARGE SCALE GENOMIC DNA]</scope>
    <source>
        <strain evidence="3">cv. Rojo Pasion</strain>
    </source>
</reference>